<evidence type="ECO:0000256" key="1">
    <source>
        <dbReference type="ARBA" id="ARBA00001936"/>
    </source>
</evidence>
<sequence>MIRLILLIASGLIVGCSSEDVNETIVLGGTVYTPRFEKTLLTIEESQSVEVFVVFNCKVEDNGFIELELSGDAVLNEDYSINLTIDENSRFSMPVVEGDSVLNFSVTAIIDNDSDEEQVKFNFTDASDFIQLDRNNELRINISDPPTDTDTEETLTVVTWNVKKFPLVGSTTVNSVADIINNMDADVIAFQEIDDIASFEQLDVLLTEWEGALYNVRGAIELSYLYKTSEITSASNLSVIYNDDSDTFPRQPVLTTVTHVSGLEVTLINIHLKCCGTTGSEDANRREAASINLEEYINNNLPTQNVIVLGDWNDDISDGPFDNFLSNSENYLFADFEIGEGSNSNWSYPSWPSHLDHILITNELFDNLVNSETLLLDQTVSNYFENISDHRPVSATFSNN</sequence>
<dbReference type="PANTHER" id="PTHR15822:SF4">
    <property type="entry name" value="TYROSYL-DNA PHOSPHODIESTERASE 2"/>
    <property type="match status" value="1"/>
</dbReference>
<dbReference type="InterPro" id="IPR051547">
    <property type="entry name" value="TDP2-like"/>
</dbReference>
<evidence type="ECO:0000256" key="5">
    <source>
        <dbReference type="ARBA" id="ARBA00022763"/>
    </source>
</evidence>
<protein>
    <submittedName>
        <fullName evidence="10">Endonuclease/exonuclease/phosphatase family protein</fullName>
    </submittedName>
</protein>
<evidence type="ECO:0000313" key="10">
    <source>
        <dbReference type="EMBL" id="QSE96354.1"/>
    </source>
</evidence>
<dbReference type="InterPro" id="IPR036691">
    <property type="entry name" value="Endo/exonu/phosph_ase_sf"/>
</dbReference>
<evidence type="ECO:0000256" key="2">
    <source>
        <dbReference type="ARBA" id="ARBA00001946"/>
    </source>
</evidence>
<dbReference type="SUPFAM" id="SSF56219">
    <property type="entry name" value="DNase I-like"/>
    <property type="match status" value="1"/>
</dbReference>
<evidence type="ECO:0000313" key="11">
    <source>
        <dbReference type="Proteomes" id="UP000662783"/>
    </source>
</evidence>
<organism evidence="10 11">
    <name type="scientific">Fulvivirga lutea</name>
    <dbReference type="NCBI Taxonomy" id="2810512"/>
    <lineage>
        <taxon>Bacteria</taxon>
        <taxon>Pseudomonadati</taxon>
        <taxon>Bacteroidota</taxon>
        <taxon>Cytophagia</taxon>
        <taxon>Cytophagales</taxon>
        <taxon>Fulvivirgaceae</taxon>
        <taxon>Fulvivirga</taxon>
    </lineage>
</organism>
<proteinExistence type="predicted"/>
<keyword evidence="10" id="KW-0255">Endonuclease</keyword>
<keyword evidence="7" id="KW-0460">Magnesium</keyword>
<dbReference type="PANTHER" id="PTHR15822">
    <property type="entry name" value="TRAF AND TNF RECEPTOR-ASSOCIATED PROTEIN"/>
    <property type="match status" value="1"/>
</dbReference>
<dbReference type="GO" id="GO:0006281">
    <property type="term" value="P:DNA repair"/>
    <property type="evidence" value="ECO:0007669"/>
    <property type="project" value="UniProtKB-KW"/>
</dbReference>
<dbReference type="GO" id="GO:0046872">
    <property type="term" value="F:metal ion binding"/>
    <property type="evidence" value="ECO:0007669"/>
    <property type="project" value="UniProtKB-KW"/>
</dbReference>
<dbReference type="GO" id="GO:0016787">
    <property type="term" value="F:hydrolase activity"/>
    <property type="evidence" value="ECO:0007669"/>
    <property type="project" value="UniProtKB-KW"/>
</dbReference>
<reference evidence="10" key="1">
    <citation type="submission" date="2021-02" db="EMBL/GenBank/DDBJ databases">
        <title>Fulvivirga sp. S481 isolated from sea water.</title>
        <authorList>
            <person name="Bae S.S."/>
            <person name="Baek K."/>
        </authorList>
    </citation>
    <scope>NUCLEOTIDE SEQUENCE</scope>
    <source>
        <strain evidence="10">S481</strain>
    </source>
</reference>
<keyword evidence="6" id="KW-0378">Hydrolase</keyword>
<keyword evidence="4" id="KW-0479">Metal-binding</keyword>
<comment type="cofactor">
    <cofactor evidence="2">
        <name>Mg(2+)</name>
        <dbReference type="ChEBI" id="CHEBI:18420"/>
    </cofactor>
</comment>
<dbReference type="KEGG" id="fuv:JR347_12120"/>
<keyword evidence="11" id="KW-1185">Reference proteome</keyword>
<evidence type="ECO:0000259" key="9">
    <source>
        <dbReference type="Pfam" id="PF03372"/>
    </source>
</evidence>
<evidence type="ECO:0000256" key="3">
    <source>
        <dbReference type="ARBA" id="ARBA00022722"/>
    </source>
</evidence>
<gene>
    <name evidence="10" type="ORF">JR347_12120</name>
</gene>
<keyword evidence="3" id="KW-0540">Nuclease</keyword>
<dbReference type="RefSeq" id="WP_205720870.1">
    <property type="nucleotide sequence ID" value="NZ_CP070608.1"/>
</dbReference>
<evidence type="ECO:0000256" key="7">
    <source>
        <dbReference type="ARBA" id="ARBA00022842"/>
    </source>
</evidence>
<name>A0A974ZZL1_9BACT</name>
<evidence type="ECO:0000256" key="8">
    <source>
        <dbReference type="ARBA" id="ARBA00023204"/>
    </source>
</evidence>
<dbReference type="AlphaFoldDB" id="A0A974ZZL1"/>
<feature type="domain" description="Endonuclease/exonuclease/phosphatase" evidence="9">
    <location>
        <begin position="158"/>
        <end position="390"/>
    </location>
</feature>
<keyword evidence="8" id="KW-0234">DNA repair</keyword>
<dbReference type="Gene3D" id="3.60.10.10">
    <property type="entry name" value="Endonuclease/exonuclease/phosphatase"/>
    <property type="match status" value="1"/>
</dbReference>
<dbReference type="GO" id="GO:0004519">
    <property type="term" value="F:endonuclease activity"/>
    <property type="evidence" value="ECO:0007669"/>
    <property type="project" value="UniProtKB-KW"/>
</dbReference>
<keyword evidence="5" id="KW-0227">DNA damage</keyword>
<dbReference type="PROSITE" id="PS51257">
    <property type="entry name" value="PROKAR_LIPOPROTEIN"/>
    <property type="match status" value="1"/>
</dbReference>
<accession>A0A974ZZL1</accession>
<dbReference type="InterPro" id="IPR005135">
    <property type="entry name" value="Endo/exonuclease/phosphatase"/>
</dbReference>
<dbReference type="Proteomes" id="UP000662783">
    <property type="component" value="Chromosome"/>
</dbReference>
<comment type="cofactor">
    <cofactor evidence="1">
        <name>Mn(2+)</name>
        <dbReference type="ChEBI" id="CHEBI:29035"/>
    </cofactor>
</comment>
<dbReference type="Pfam" id="PF03372">
    <property type="entry name" value="Exo_endo_phos"/>
    <property type="match status" value="1"/>
</dbReference>
<evidence type="ECO:0000256" key="4">
    <source>
        <dbReference type="ARBA" id="ARBA00022723"/>
    </source>
</evidence>
<dbReference type="EMBL" id="CP070608">
    <property type="protein sequence ID" value="QSE96354.1"/>
    <property type="molecule type" value="Genomic_DNA"/>
</dbReference>
<evidence type="ECO:0000256" key="6">
    <source>
        <dbReference type="ARBA" id="ARBA00022801"/>
    </source>
</evidence>